<name>A0A812EMP0_ACAPH</name>
<gene>
    <name evidence="2" type="ORF">SPHA_75255</name>
</gene>
<dbReference type="AlphaFoldDB" id="A0A812EMP0"/>
<feature type="region of interest" description="Disordered" evidence="1">
    <location>
        <begin position="1"/>
        <end position="23"/>
    </location>
</feature>
<feature type="compositionally biased region" description="Basic residues" evidence="1">
    <location>
        <begin position="1"/>
        <end position="18"/>
    </location>
</feature>
<feature type="compositionally biased region" description="Basic and acidic residues" evidence="1">
    <location>
        <begin position="100"/>
        <end position="110"/>
    </location>
</feature>
<sequence>MLTKKIGKAPKGRKHKKIKAIDPFYHGERKNIYDKKLLNKAPRDDDDSQFPGKLREILRLKEELKNKKQKKSERSDSERPASISKNKYIPVPSAETFWPKPEKRASKTDESNQNGGVKPLYVPEGQKDNETAVAYLRRTNEELSDVFEKTVLFKKYGIDFTDMNSGKMEKLYGMNDKKRNRLKEIAKEKKRRKLEKKNDSQSGFEHLTDNVDFGEVAMSPPEKLAKPRHADSTTLSKPGKKELLLKNVIKENSKGPTAPLPKTATKKDKYTLTKTVKLKHLPPVKQTMLNAERERVVQLYKEMKKKNRENNK</sequence>
<accession>A0A812EMP0</accession>
<proteinExistence type="predicted"/>
<comment type="caution">
    <text evidence="2">The sequence shown here is derived from an EMBL/GenBank/DDBJ whole genome shotgun (WGS) entry which is preliminary data.</text>
</comment>
<feature type="compositionally biased region" description="Basic and acidic residues" evidence="1">
    <location>
        <begin position="62"/>
        <end position="79"/>
    </location>
</feature>
<dbReference type="GO" id="GO:0005634">
    <property type="term" value="C:nucleus"/>
    <property type="evidence" value="ECO:0007669"/>
    <property type="project" value="TreeGrafter"/>
</dbReference>
<feature type="region of interest" description="Disordered" evidence="1">
    <location>
        <begin position="188"/>
        <end position="243"/>
    </location>
</feature>
<evidence type="ECO:0008006" key="4">
    <source>
        <dbReference type="Google" id="ProtNLM"/>
    </source>
</evidence>
<evidence type="ECO:0000313" key="3">
    <source>
        <dbReference type="Proteomes" id="UP000597762"/>
    </source>
</evidence>
<reference evidence="2" key="1">
    <citation type="submission" date="2021-01" db="EMBL/GenBank/DDBJ databases">
        <authorList>
            <person name="Li R."/>
            <person name="Bekaert M."/>
        </authorList>
    </citation>
    <scope>NUCLEOTIDE SEQUENCE</scope>
    <source>
        <strain evidence="2">Farmed</strain>
    </source>
</reference>
<dbReference type="EMBL" id="CAHIKZ030005454">
    <property type="protein sequence ID" value="CAE1325618.1"/>
    <property type="molecule type" value="Genomic_DNA"/>
</dbReference>
<keyword evidence="3" id="KW-1185">Reference proteome</keyword>
<organism evidence="2 3">
    <name type="scientific">Acanthosepion pharaonis</name>
    <name type="common">Pharaoh cuttlefish</name>
    <name type="synonym">Sepia pharaonis</name>
    <dbReference type="NCBI Taxonomy" id="158019"/>
    <lineage>
        <taxon>Eukaryota</taxon>
        <taxon>Metazoa</taxon>
        <taxon>Spiralia</taxon>
        <taxon>Lophotrochozoa</taxon>
        <taxon>Mollusca</taxon>
        <taxon>Cephalopoda</taxon>
        <taxon>Coleoidea</taxon>
        <taxon>Decapodiformes</taxon>
        <taxon>Sepiida</taxon>
        <taxon>Sepiina</taxon>
        <taxon>Sepiidae</taxon>
        <taxon>Acanthosepion</taxon>
    </lineage>
</organism>
<protein>
    <recommendedName>
        <fullName evidence="4">Coiled-coil domain-containing protein 137</fullName>
    </recommendedName>
</protein>
<dbReference type="PANTHER" id="PTHR21838">
    <property type="entry name" value="COILED-COIL DOMAIN-CONTAINING PROTEIN 137"/>
    <property type="match status" value="1"/>
</dbReference>
<dbReference type="InterPro" id="IPR026680">
    <property type="entry name" value="CCDC137"/>
</dbReference>
<evidence type="ECO:0000313" key="2">
    <source>
        <dbReference type="EMBL" id="CAE1325618.1"/>
    </source>
</evidence>
<evidence type="ECO:0000256" key="1">
    <source>
        <dbReference type="SAM" id="MobiDB-lite"/>
    </source>
</evidence>
<dbReference type="PANTHER" id="PTHR21838:SF2">
    <property type="entry name" value="COILED-COIL DOMAIN-CONTAINING PROTEIN 137"/>
    <property type="match status" value="1"/>
</dbReference>
<dbReference type="Proteomes" id="UP000597762">
    <property type="component" value="Unassembled WGS sequence"/>
</dbReference>
<dbReference type="OrthoDB" id="5876637at2759"/>
<feature type="region of interest" description="Disordered" evidence="1">
    <location>
        <begin position="62"/>
        <end position="128"/>
    </location>
</feature>